<dbReference type="RefSeq" id="WP_184742376.1">
    <property type="nucleotide sequence ID" value="NZ_JACHGJ010000001.1"/>
</dbReference>
<evidence type="ECO:0000256" key="1">
    <source>
        <dbReference type="SAM" id="Phobius"/>
    </source>
</evidence>
<reference evidence="2 3" key="1">
    <citation type="submission" date="2020-08" db="EMBL/GenBank/DDBJ databases">
        <title>Genomic Encyclopedia of Type Strains, Phase IV (KMG-IV): sequencing the most valuable type-strain genomes for metagenomic binning, comparative biology and taxonomic classification.</title>
        <authorList>
            <person name="Goeker M."/>
        </authorList>
    </citation>
    <scope>NUCLEOTIDE SEQUENCE [LARGE SCALE GENOMIC DNA]</scope>
    <source>
        <strain evidence="2 3">DSM 2461</strain>
    </source>
</reference>
<keyword evidence="1" id="KW-0472">Membrane</keyword>
<protein>
    <submittedName>
        <fullName evidence="2">Uncharacterized protein</fullName>
    </submittedName>
</protein>
<keyword evidence="1" id="KW-1133">Transmembrane helix</keyword>
<evidence type="ECO:0000313" key="3">
    <source>
        <dbReference type="Proteomes" id="UP000587760"/>
    </source>
</evidence>
<dbReference type="AlphaFoldDB" id="A0A841R5R1"/>
<keyword evidence="1" id="KW-0812">Transmembrane</keyword>
<sequence>MKRKIRILSSNICSVRIMDIPPLGAEETGQVIRHKLAAFYPGSADDLYIDYVRENDKAVVFFASKQKIDSLSDPEGNEFLFYSPWHFFASISEKDGYYGIILDGRIELFCYENDHFVESRSLDYSSEREASLKEEGIAFVEPSLSTLNKIEPLFRKKKKKKYFLSNLLILGLLLIIPQFLFYRQVKSDEEYNRTLKKEIQSLILDNARYSGSEEEYGKLMNEYQELKDSRPLNINRFLSELSSSLGRDVVIESLVLKGNSFQLNGVGLNPLGKMEKFQNNGHFSHVVPYQVKALENSSRETFSLTGVYHDE</sequence>
<comment type="caution">
    <text evidence="2">The sequence shown here is derived from an EMBL/GenBank/DDBJ whole genome shotgun (WGS) entry which is preliminary data.</text>
</comment>
<gene>
    <name evidence="2" type="ORF">HNR50_000120</name>
</gene>
<feature type="transmembrane region" description="Helical" evidence="1">
    <location>
        <begin position="162"/>
        <end position="182"/>
    </location>
</feature>
<evidence type="ECO:0000313" key="2">
    <source>
        <dbReference type="EMBL" id="MBB6478487.1"/>
    </source>
</evidence>
<dbReference type="EMBL" id="JACHGJ010000001">
    <property type="protein sequence ID" value="MBB6478487.1"/>
    <property type="molecule type" value="Genomic_DNA"/>
</dbReference>
<proteinExistence type="predicted"/>
<accession>A0A841R5R1</accession>
<name>A0A841R5R1_9SPIO</name>
<keyword evidence="3" id="KW-1185">Reference proteome</keyword>
<organism evidence="2 3">
    <name type="scientific">Spirochaeta isovalerica</name>
    <dbReference type="NCBI Taxonomy" id="150"/>
    <lineage>
        <taxon>Bacteria</taxon>
        <taxon>Pseudomonadati</taxon>
        <taxon>Spirochaetota</taxon>
        <taxon>Spirochaetia</taxon>
        <taxon>Spirochaetales</taxon>
        <taxon>Spirochaetaceae</taxon>
        <taxon>Spirochaeta</taxon>
    </lineage>
</organism>
<dbReference type="Proteomes" id="UP000587760">
    <property type="component" value="Unassembled WGS sequence"/>
</dbReference>